<comment type="caution">
    <text evidence="6">The sequence shown here is derived from an EMBL/GenBank/DDBJ whole genome shotgun (WGS) entry which is preliminary data.</text>
</comment>
<feature type="domain" description="ABC transporter" evidence="5">
    <location>
        <begin position="2"/>
        <end position="243"/>
    </location>
</feature>
<dbReference type="PROSITE" id="PS50893">
    <property type="entry name" value="ABC_TRANSPORTER_2"/>
    <property type="match status" value="2"/>
</dbReference>
<dbReference type="Pfam" id="PF12848">
    <property type="entry name" value="ABC_tran_Xtn"/>
    <property type="match status" value="1"/>
</dbReference>
<evidence type="ECO:0000313" key="7">
    <source>
        <dbReference type="Proteomes" id="UP000483078"/>
    </source>
</evidence>
<dbReference type="GO" id="GO:0005524">
    <property type="term" value="F:ATP binding"/>
    <property type="evidence" value="ECO:0007669"/>
    <property type="project" value="UniProtKB-KW"/>
</dbReference>
<dbReference type="CDD" id="cd03221">
    <property type="entry name" value="ABCF_EF-3"/>
    <property type="match status" value="2"/>
</dbReference>
<evidence type="ECO:0000256" key="2">
    <source>
        <dbReference type="ARBA" id="ARBA00022741"/>
    </source>
</evidence>
<feature type="coiled-coil region" evidence="4">
    <location>
        <begin position="542"/>
        <end position="569"/>
    </location>
</feature>
<dbReference type="InterPro" id="IPR032781">
    <property type="entry name" value="ABC_tran_Xtn"/>
</dbReference>
<dbReference type="InterPro" id="IPR050611">
    <property type="entry name" value="ABCF"/>
</dbReference>
<name>A0A7C9L835_9RHOB</name>
<dbReference type="PROSITE" id="PS00211">
    <property type="entry name" value="ABC_TRANSPORTER_1"/>
    <property type="match status" value="2"/>
</dbReference>
<gene>
    <name evidence="6" type="ORF">FH759_06325</name>
</gene>
<proteinExistence type="predicted"/>
<dbReference type="EMBL" id="VENJ01000006">
    <property type="protein sequence ID" value="MTJ04294.1"/>
    <property type="molecule type" value="Genomic_DNA"/>
</dbReference>
<sequence length="620" mass="68438">MLRITDLSFSMEGAPLFDGASAIIPTGHKVGVVGRNGTGKTTLFKLIRGELHAEGGSITLPPRARIGGVAQEVPGNEVSLIDTVLAADTERAALMAEADTATDAARIAEIQTRLADIDAWSAEGRASAILRGLGFDAEEQRMPCSAFSGGWRMRVALAAVLFAQPDLLLLDEPTNYLDLEGALWLENYLQRYPHTVLIVSHDRGLLNRAVGGILHLENRKLTYYTGPYDQFARQRAEQRAIQAAAAKKQEARRAHLQGFVDRFRAQANKAKQAQSRVKMLEKMETIRAPEDAARTVFTFPEPEQLSPPILMTEGVNVGYDGTTVLRNLDLRIDQDDRIALLGKNGQGKTTLAKLLSGRLPPMTGKLQHSGKLRIGFFAQHQVDELRIEETPLQHLFRECPGEAQSKLRARLAGFGLGAEQAQTPVGNLSGGQKARLSLLLATLPAPHLLILDEPTNHLDIESREALVEALTAYSGAVILISHDMHLLSMVADRLWLVKDGTVRPYDDDLEAYRRMLLQADTPAKPAVARKPEQPKRAGRDQILALRAELRKCEDRLEKLGEMSEKLVAKLADPALYEEGRSDEAAVWQKKYAELREAQSRAEDLWLRAQDRLERAEGQNA</sequence>
<dbReference type="GO" id="GO:0016887">
    <property type="term" value="F:ATP hydrolysis activity"/>
    <property type="evidence" value="ECO:0007669"/>
    <property type="project" value="InterPro"/>
</dbReference>
<reference evidence="6 7" key="1">
    <citation type="submission" date="2019-06" db="EMBL/GenBank/DDBJ databases">
        <title>Enrichment of Autotrophic Halophilic Microorganisms from Red Sea Brine Pool Using Microbial Electrosynthesis System.</title>
        <authorList>
            <person name="Alqahtani M.F."/>
            <person name="Bajracharya S."/>
            <person name="Katuri K.P."/>
            <person name="Ali M."/>
            <person name="Saikaly P.E."/>
        </authorList>
    </citation>
    <scope>NUCLEOTIDE SEQUENCE [LARGE SCALE GENOMIC DNA]</scope>
    <source>
        <strain evidence="6">MES6</strain>
    </source>
</reference>
<keyword evidence="1" id="KW-0677">Repeat</keyword>
<dbReference type="FunFam" id="3.40.50.300:FF:000011">
    <property type="entry name" value="Putative ABC transporter ATP-binding component"/>
    <property type="match status" value="1"/>
</dbReference>
<dbReference type="Gene3D" id="3.40.50.300">
    <property type="entry name" value="P-loop containing nucleotide triphosphate hydrolases"/>
    <property type="match status" value="2"/>
</dbReference>
<organism evidence="6 7">
    <name type="scientific">Sediminimonas qiaohouensis</name>
    <dbReference type="NCBI Taxonomy" id="552061"/>
    <lineage>
        <taxon>Bacteria</taxon>
        <taxon>Pseudomonadati</taxon>
        <taxon>Pseudomonadota</taxon>
        <taxon>Alphaproteobacteria</taxon>
        <taxon>Rhodobacterales</taxon>
        <taxon>Roseobacteraceae</taxon>
        <taxon>Sediminimonas</taxon>
    </lineage>
</organism>
<dbReference type="InterPro" id="IPR003439">
    <property type="entry name" value="ABC_transporter-like_ATP-bd"/>
</dbReference>
<dbReference type="PANTHER" id="PTHR19211">
    <property type="entry name" value="ATP-BINDING TRANSPORT PROTEIN-RELATED"/>
    <property type="match status" value="1"/>
</dbReference>
<dbReference type="Pfam" id="PF00005">
    <property type="entry name" value="ABC_tran"/>
    <property type="match status" value="2"/>
</dbReference>
<evidence type="ECO:0000256" key="3">
    <source>
        <dbReference type="ARBA" id="ARBA00022840"/>
    </source>
</evidence>
<feature type="domain" description="ABC transporter" evidence="5">
    <location>
        <begin position="310"/>
        <end position="524"/>
    </location>
</feature>
<keyword evidence="2" id="KW-0547">Nucleotide-binding</keyword>
<keyword evidence="4" id="KW-0175">Coiled coil</keyword>
<dbReference type="PANTHER" id="PTHR19211:SF14">
    <property type="entry name" value="ATP-BINDING CASSETTE SUB-FAMILY F MEMBER 1"/>
    <property type="match status" value="1"/>
</dbReference>
<evidence type="ECO:0000259" key="5">
    <source>
        <dbReference type="PROSITE" id="PS50893"/>
    </source>
</evidence>
<dbReference type="RefSeq" id="WP_273248897.1">
    <property type="nucleotide sequence ID" value="NZ_VENJ01000006.1"/>
</dbReference>
<protein>
    <submittedName>
        <fullName evidence="6">ABC-F family ATP-binding cassette domain-containing protein</fullName>
    </submittedName>
</protein>
<evidence type="ECO:0000256" key="4">
    <source>
        <dbReference type="SAM" id="Coils"/>
    </source>
</evidence>
<evidence type="ECO:0000313" key="6">
    <source>
        <dbReference type="EMBL" id="MTJ04294.1"/>
    </source>
</evidence>
<keyword evidence="3 6" id="KW-0067">ATP-binding</keyword>
<dbReference type="InterPro" id="IPR027417">
    <property type="entry name" value="P-loop_NTPase"/>
</dbReference>
<dbReference type="SUPFAM" id="SSF52540">
    <property type="entry name" value="P-loop containing nucleoside triphosphate hydrolases"/>
    <property type="match status" value="2"/>
</dbReference>
<evidence type="ECO:0000256" key="1">
    <source>
        <dbReference type="ARBA" id="ARBA00022737"/>
    </source>
</evidence>
<accession>A0A7C9L835</accession>
<dbReference type="InterPro" id="IPR003593">
    <property type="entry name" value="AAA+_ATPase"/>
</dbReference>
<dbReference type="Proteomes" id="UP000483078">
    <property type="component" value="Unassembled WGS sequence"/>
</dbReference>
<dbReference type="InterPro" id="IPR017871">
    <property type="entry name" value="ABC_transporter-like_CS"/>
</dbReference>
<dbReference type="AlphaFoldDB" id="A0A7C9L835"/>
<dbReference type="SMART" id="SM00382">
    <property type="entry name" value="AAA"/>
    <property type="match status" value="2"/>
</dbReference>